<protein>
    <submittedName>
        <fullName evidence="2">Uncharacterized protein</fullName>
    </submittedName>
</protein>
<feature type="non-terminal residue" evidence="2">
    <location>
        <position position="1"/>
    </location>
</feature>
<reference evidence="2" key="1">
    <citation type="submission" date="2021-02" db="EMBL/GenBank/DDBJ databases">
        <authorList>
            <person name="Nowell W R."/>
        </authorList>
    </citation>
    <scope>NUCLEOTIDE SEQUENCE</scope>
</reference>
<comment type="caution">
    <text evidence="2">The sequence shown here is derived from an EMBL/GenBank/DDBJ whole genome shotgun (WGS) entry which is preliminary data.</text>
</comment>
<dbReference type="AlphaFoldDB" id="A0A821SB24"/>
<evidence type="ECO:0000313" key="3">
    <source>
        <dbReference type="Proteomes" id="UP000663873"/>
    </source>
</evidence>
<evidence type="ECO:0000256" key="1">
    <source>
        <dbReference type="SAM" id="MobiDB-lite"/>
    </source>
</evidence>
<organism evidence="2 3">
    <name type="scientific">Rotaria socialis</name>
    <dbReference type="NCBI Taxonomy" id="392032"/>
    <lineage>
        <taxon>Eukaryota</taxon>
        <taxon>Metazoa</taxon>
        <taxon>Spiralia</taxon>
        <taxon>Gnathifera</taxon>
        <taxon>Rotifera</taxon>
        <taxon>Eurotatoria</taxon>
        <taxon>Bdelloidea</taxon>
        <taxon>Philodinida</taxon>
        <taxon>Philodinidae</taxon>
        <taxon>Rotaria</taxon>
    </lineage>
</organism>
<evidence type="ECO:0000313" key="2">
    <source>
        <dbReference type="EMBL" id="CAF4856402.1"/>
    </source>
</evidence>
<feature type="region of interest" description="Disordered" evidence="1">
    <location>
        <begin position="1"/>
        <end position="31"/>
    </location>
</feature>
<sequence length="31" mass="3594">ETDSPDEEMDMDSANGNDREPQHRILVLNKH</sequence>
<feature type="compositionally biased region" description="Acidic residues" evidence="1">
    <location>
        <begin position="1"/>
        <end position="11"/>
    </location>
</feature>
<keyword evidence="3" id="KW-1185">Reference proteome</keyword>
<accession>A0A821SB24</accession>
<name>A0A821SB24_9BILA</name>
<dbReference type="Proteomes" id="UP000663873">
    <property type="component" value="Unassembled WGS sequence"/>
</dbReference>
<gene>
    <name evidence="2" type="ORF">UJA718_LOCUS43697</name>
</gene>
<proteinExistence type="predicted"/>
<dbReference type="EMBL" id="CAJOBP010062567">
    <property type="protein sequence ID" value="CAF4856402.1"/>
    <property type="molecule type" value="Genomic_DNA"/>
</dbReference>